<dbReference type="InterPro" id="IPR006037">
    <property type="entry name" value="RCK_C"/>
</dbReference>
<keyword evidence="4 7" id="KW-1133">Transmembrane helix</keyword>
<dbReference type="GO" id="GO:0012505">
    <property type="term" value="C:endomembrane system"/>
    <property type="evidence" value="ECO:0007669"/>
    <property type="project" value="UniProtKB-SubCell"/>
</dbReference>
<proteinExistence type="predicted"/>
<dbReference type="Pfam" id="PF06241">
    <property type="entry name" value="Castor_Poll_mid"/>
    <property type="match status" value="1"/>
</dbReference>
<name>A0A918T7X3_9ACTN</name>
<keyword evidence="3 7" id="KW-0812">Transmembrane</keyword>
<dbReference type="AlphaFoldDB" id="A0A918T7X3"/>
<reference evidence="9" key="2">
    <citation type="submission" date="2020-09" db="EMBL/GenBank/DDBJ databases">
        <authorList>
            <person name="Sun Q."/>
            <person name="Ohkuma M."/>
        </authorList>
    </citation>
    <scope>NUCLEOTIDE SEQUENCE</scope>
    <source>
        <strain evidence="9">JCM 4518</strain>
    </source>
</reference>
<dbReference type="Gene3D" id="3.40.50.720">
    <property type="entry name" value="NAD(P)-binding Rossmann-like Domain"/>
    <property type="match status" value="2"/>
</dbReference>
<gene>
    <name evidence="9" type="ORF">GCM10010305_59700</name>
</gene>
<evidence type="ECO:0000256" key="4">
    <source>
        <dbReference type="ARBA" id="ARBA00022989"/>
    </source>
</evidence>
<evidence type="ECO:0000256" key="6">
    <source>
        <dbReference type="ARBA" id="ARBA00023136"/>
    </source>
</evidence>
<protein>
    <submittedName>
        <fullName evidence="9">Lipoprotein</fullName>
    </submittedName>
</protein>
<keyword evidence="10" id="KW-1185">Reference proteome</keyword>
<feature type="domain" description="RCK C-terminal" evidence="8">
    <location>
        <begin position="289"/>
        <end position="368"/>
    </location>
</feature>
<evidence type="ECO:0000313" key="10">
    <source>
        <dbReference type="Proteomes" id="UP000644020"/>
    </source>
</evidence>
<keyword evidence="9" id="KW-0449">Lipoprotein</keyword>
<evidence type="ECO:0000256" key="2">
    <source>
        <dbReference type="ARBA" id="ARBA00022448"/>
    </source>
</evidence>
<evidence type="ECO:0000256" key="1">
    <source>
        <dbReference type="ARBA" id="ARBA00004127"/>
    </source>
</evidence>
<evidence type="ECO:0000256" key="3">
    <source>
        <dbReference type="ARBA" id="ARBA00022692"/>
    </source>
</evidence>
<dbReference type="GO" id="GO:0008324">
    <property type="term" value="F:monoatomic cation transmembrane transporter activity"/>
    <property type="evidence" value="ECO:0007669"/>
    <property type="project" value="InterPro"/>
</dbReference>
<dbReference type="InterPro" id="IPR044849">
    <property type="entry name" value="CASTOR/POLLUX/SYM8-like"/>
</dbReference>
<feature type="transmembrane region" description="Helical" evidence="7">
    <location>
        <begin position="82"/>
        <end position="107"/>
    </location>
</feature>
<evidence type="ECO:0000313" key="9">
    <source>
        <dbReference type="EMBL" id="GHB08743.1"/>
    </source>
</evidence>
<dbReference type="PROSITE" id="PS51202">
    <property type="entry name" value="RCK_C"/>
    <property type="match status" value="1"/>
</dbReference>
<keyword evidence="5" id="KW-0406">Ion transport</keyword>
<dbReference type="GO" id="GO:0006813">
    <property type="term" value="P:potassium ion transport"/>
    <property type="evidence" value="ECO:0007669"/>
    <property type="project" value="InterPro"/>
</dbReference>
<dbReference type="EMBL" id="BMUL01000024">
    <property type="protein sequence ID" value="GHB08743.1"/>
    <property type="molecule type" value="Genomic_DNA"/>
</dbReference>
<evidence type="ECO:0000256" key="7">
    <source>
        <dbReference type="SAM" id="Phobius"/>
    </source>
</evidence>
<reference evidence="9" key="1">
    <citation type="journal article" date="2014" name="Int. J. Syst. Evol. Microbiol.">
        <title>Complete genome sequence of Corynebacterium casei LMG S-19264T (=DSM 44701T), isolated from a smear-ripened cheese.</title>
        <authorList>
            <consortium name="US DOE Joint Genome Institute (JGI-PGF)"/>
            <person name="Walter F."/>
            <person name="Albersmeier A."/>
            <person name="Kalinowski J."/>
            <person name="Ruckert C."/>
        </authorList>
    </citation>
    <scope>NUCLEOTIDE SEQUENCE</scope>
    <source>
        <strain evidence="9">JCM 4518</strain>
    </source>
</reference>
<dbReference type="InterPro" id="IPR010420">
    <property type="entry name" value="CASTOR/POLLUX/SYM8_dom"/>
</dbReference>
<dbReference type="RefSeq" id="WP_189983093.1">
    <property type="nucleotide sequence ID" value="NZ_BMUL01000024.1"/>
</dbReference>
<comment type="subcellular location">
    <subcellularLocation>
        <location evidence="1">Endomembrane system</location>
        <topology evidence="1">Multi-pass membrane protein</topology>
    </subcellularLocation>
</comment>
<dbReference type="Proteomes" id="UP000644020">
    <property type="component" value="Unassembled WGS sequence"/>
</dbReference>
<organism evidence="9 10">
    <name type="scientific">Streptomyces termitum</name>
    <dbReference type="NCBI Taxonomy" id="67368"/>
    <lineage>
        <taxon>Bacteria</taxon>
        <taxon>Bacillati</taxon>
        <taxon>Actinomycetota</taxon>
        <taxon>Actinomycetes</taxon>
        <taxon>Kitasatosporales</taxon>
        <taxon>Streptomycetaceae</taxon>
        <taxon>Streptomyces</taxon>
    </lineage>
</organism>
<keyword evidence="6 7" id="KW-0472">Membrane</keyword>
<feature type="transmembrane region" description="Helical" evidence="7">
    <location>
        <begin position="21"/>
        <end position="46"/>
    </location>
</feature>
<dbReference type="PANTHER" id="PTHR31563">
    <property type="entry name" value="ION CHANNEL POLLUX-RELATED"/>
    <property type="match status" value="1"/>
</dbReference>
<comment type="caution">
    <text evidence="9">The sequence shown here is derived from an EMBL/GenBank/DDBJ whole genome shotgun (WGS) entry which is preliminary data.</text>
</comment>
<keyword evidence="2" id="KW-0813">Transport</keyword>
<accession>A0A918T7X3</accession>
<sequence>MRESVRTRFRYWFDGTMDRGTPALISWLALASLVLIGLASTLVVLFTDTDAEDNGGWPGVAWMSLLRTLDPGTMGGDTGSPVFLVLMLAVTLGGIFIVSALIGVLTAGLNQKLQKLRTGRSRLVERGHTIVLGWSDQVFTVVAELVEANQSERRSCVVILADRDKVSMEDAIRARIPDPGRTRVICRSGNPLVRADLELVSPDTAKSIMVLPPVGDDRDVDVIKVLLLLHSRPWTGDRPQVVAAVHDSENLAAARLAAGRSALVIDAEDIAVRLIAQAHRQTGLSTVFNELLSFVGNEFYFYDAPALEGSTYGHALNAFDLGIPVGLRTATGDALVNPPMDTVIGPGDQILLLAEDDLLIRLGRTRPAITESAITSAPAQPPTPDRTLLIGENSRTAKLVTLLDSFVQPGSTLDIAAPHRPEAVLRDPLVNLTVGFKTCAPTRRSSLEALDLGDYQHVVVLSDDTVAAGPADDRTLVTLLHLRDIEDSLGNPYSIVTEMNDDANREVAQVTKADDFIVSTKMISLLLTQLTENPHLHAVFTDLFTPEGSEIYLKPASDYVARGAGADFATVIEAARRRGETAIGYRLADHGERPPSYGIFLNPPRTTPLTFGPTDTVIVFAEGEAAAPADTEGHGR</sequence>
<evidence type="ECO:0000259" key="8">
    <source>
        <dbReference type="PROSITE" id="PS51202"/>
    </source>
</evidence>
<evidence type="ECO:0000256" key="5">
    <source>
        <dbReference type="ARBA" id="ARBA00023065"/>
    </source>
</evidence>
<dbReference type="PANTHER" id="PTHR31563:SF10">
    <property type="entry name" value="ION CHANNEL POLLUX-RELATED"/>
    <property type="match status" value="1"/>
</dbReference>